<reference evidence="1" key="1">
    <citation type="journal article" date="2021" name="bioRxiv">
        <title>Whole Genome Assembly and Annotation of Northern Wild Rice, Zizania palustris L., Supports a Whole Genome Duplication in the Zizania Genus.</title>
        <authorList>
            <person name="Haas M."/>
            <person name="Kono T."/>
            <person name="Macchietto M."/>
            <person name="Millas R."/>
            <person name="McGilp L."/>
            <person name="Shao M."/>
            <person name="Duquette J."/>
            <person name="Hirsch C.N."/>
            <person name="Kimball J."/>
        </authorList>
    </citation>
    <scope>NUCLEOTIDE SEQUENCE</scope>
    <source>
        <tissue evidence="1">Fresh leaf tissue</tissue>
    </source>
</reference>
<dbReference type="AlphaFoldDB" id="A0A8J5RHM2"/>
<reference evidence="1" key="2">
    <citation type="submission" date="2021-02" db="EMBL/GenBank/DDBJ databases">
        <authorList>
            <person name="Kimball J.A."/>
            <person name="Haas M.W."/>
            <person name="Macchietto M."/>
            <person name="Kono T."/>
            <person name="Duquette J."/>
            <person name="Shao M."/>
        </authorList>
    </citation>
    <scope>NUCLEOTIDE SEQUENCE</scope>
    <source>
        <tissue evidence="1">Fresh leaf tissue</tissue>
    </source>
</reference>
<evidence type="ECO:0000313" key="2">
    <source>
        <dbReference type="Proteomes" id="UP000729402"/>
    </source>
</evidence>
<proteinExistence type="predicted"/>
<organism evidence="1 2">
    <name type="scientific">Zizania palustris</name>
    <name type="common">Northern wild rice</name>
    <dbReference type="NCBI Taxonomy" id="103762"/>
    <lineage>
        <taxon>Eukaryota</taxon>
        <taxon>Viridiplantae</taxon>
        <taxon>Streptophyta</taxon>
        <taxon>Embryophyta</taxon>
        <taxon>Tracheophyta</taxon>
        <taxon>Spermatophyta</taxon>
        <taxon>Magnoliopsida</taxon>
        <taxon>Liliopsida</taxon>
        <taxon>Poales</taxon>
        <taxon>Poaceae</taxon>
        <taxon>BOP clade</taxon>
        <taxon>Oryzoideae</taxon>
        <taxon>Oryzeae</taxon>
        <taxon>Zizaniinae</taxon>
        <taxon>Zizania</taxon>
    </lineage>
</organism>
<sequence length="82" mass="8826">MHQGMGYQPACVSPTTSRKTAVSHRHFLDLCLFLNLAGVAANQSILEAHAPQSTWQCHTPPAATESLEHLGAMVARFDGIVV</sequence>
<dbReference type="EMBL" id="JAAALK010000290">
    <property type="protein sequence ID" value="KAG8046987.1"/>
    <property type="molecule type" value="Genomic_DNA"/>
</dbReference>
<evidence type="ECO:0000313" key="1">
    <source>
        <dbReference type="EMBL" id="KAG8046987.1"/>
    </source>
</evidence>
<comment type="caution">
    <text evidence="1">The sequence shown here is derived from an EMBL/GenBank/DDBJ whole genome shotgun (WGS) entry which is preliminary data.</text>
</comment>
<keyword evidence="2" id="KW-1185">Reference proteome</keyword>
<protein>
    <submittedName>
        <fullName evidence="1">Uncharacterized protein</fullName>
    </submittedName>
</protein>
<gene>
    <name evidence="1" type="ORF">GUJ93_ZPchr0008g13640</name>
</gene>
<accession>A0A8J5RHM2</accession>
<name>A0A8J5RHM2_ZIZPA</name>
<dbReference type="Proteomes" id="UP000729402">
    <property type="component" value="Unassembled WGS sequence"/>
</dbReference>